<dbReference type="SUPFAM" id="SSF56112">
    <property type="entry name" value="Protein kinase-like (PK-like)"/>
    <property type="match status" value="1"/>
</dbReference>
<dbReference type="InterPro" id="IPR011009">
    <property type="entry name" value="Kinase-like_dom_sf"/>
</dbReference>
<evidence type="ECO:0000256" key="2">
    <source>
        <dbReference type="SAM" id="Phobius"/>
    </source>
</evidence>
<dbReference type="PANTHER" id="PTHR47987:SF5">
    <property type="entry name" value="PROTEIN KINASE DOMAIN-CONTAINING PROTEIN"/>
    <property type="match status" value="1"/>
</dbReference>
<proteinExistence type="predicted"/>
<dbReference type="Proteomes" id="UP000237105">
    <property type="component" value="Unassembled WGS sequence"/>
</dbReference>
<dbReference type="GO" id="GO:0004672">
    <property type="term" value="F:protein kinase activity"/>
    <property type="evidence" value="ECO:0007669"/>
    <property type="project" value="InterPro"/>
</dbReference>
<dbReference type="GO" id="GO:0005524">
    <property type="term" value="F:ATP binding"/>
    <property type="evidence" value="ECO:0007669"/>
    <property type="project" value="UniProtKB-UniRule"/>
</dbReference>
<keyword evidence="5" id="KW-1185">Reference proteome</keyword>
<organism evidence="4 5">
    <name type="scientific">Parasponia andersonii</name>
    <name type="common">Sponia andersonii</name>
    <dbReference type="NCBI Taxonomy" id="3476"/>
    <lineage>
        <taxon>Eukaryota</taxon>
        <taxon>Viridiplantae</taxon>
        <taxon>Streptophyta</taxon>
        <taxon>Embryophyta</taxon>
        <taxon>Tracheophyta</taxon>
        <taxon>Spermatophyta</taxon>
        <taxon>Magnoliopsida</taxon>
        <taxon>eudicotyledons</taxon>
        <taxon>Gunneridae</taxon>
        <taxon>Pentapetalae</taxon>
        <taxon>rosids</taxon>
        <taxon>fabids</taxon>
        <taxon>Rosales</taxon>
        <taxon>Cannabaceae</taxon>
        <taxon>Parasponia</taxon>
    </lineage>
</organism>
<feature type="binding site" evidence="1">
    <location>
        <position position="24"/>
    </location>
    <ligand>
        <name>ATP</name>
        <dbReference type="ChEBI" id="CHEBI:30616"/>
    </ligand>
</feature>
<dbReference type="OrthoDB" id="1924358at2759"/>
<dbReference type="InterPro" id="IPR017441">
    <property type="entry name" value="Protein_kinase_ATP_BS"/>
</dbReference>
<evidence type="ECO:0000259" key="3">
    <source>
        <dbReference type="PROSITE" id="PS50011"/>
    </source>
</evidence>
<dbReference type="FunFam" id="3.30.200.20:FF:000268">
    <property type="entry name" value="probable receptor-like serine/threonine-protein kinase At5g57670"/>
    <property type="match status" value="1"/>
</dbReference>
<keyword evidence="1" id="KW-0547">Nucleotide-binding</keyword>
<evidence type="ECO:0000256" key="1">
    <source>
        <dbReference type="PROSITE-ProRule" id="PRU10141"/>
    </source>
</evidence>
<dbReference type="AlphaFoldDB" id="A0A2P5D9P0"/>
<dbReference type="EMBL" id="JXTB01000053">
    <property type="protein sequence ID" value="PON70003.1"/>
    <property type="molecule type" value="Genomic_DNA"/>
</dbReference>
<evidence type="ECO:0000313" key="5">
    <source>
        <dbReference type="Proteomes" id="UP000237105"/>
    </source>
</evidence>
<feature type="transmembrane region" description="Helical" evidence="2">
    <location>
        <begin position="80"/>
        <end position="101"/>
    </location>
</feature>
<evidence type="ECO:0000313" key="4">
    <source>
        <dbReference type="EMBL" id="PON70003.1"/>
    </source>
</evidence>
<reference evidence="5" key="1">
    <citation type="submission" date="2016-06" db="EMBL/GenBank/DDBJ databases">
        <title>Parallel loss of symbiosis genes in relatives of nitrogen-fixing non-legume Parasponia.</title>
        <authorList>
            <person name="Van Velzen R."/>
            <person name="Holmer R."/>
            <person name="Bu F."/>
            <person name="Rutten L."/>
            <person name="Van Zeijl A."/>
            <person name="Liu W."/>
            <person name="Santuari L."/>
            <person name="Cao Q."/>
            <person name="Sharma T."/>
            <person name="Shen D."/>
            <person name="Roswanjaya Y."/>
            <person name="Wardhani T."/>
            <person name="Kalhor M.S."/>
            <person name="Jansen J."/>
            <person name="Van den Hoogen J."/>
            <person name="Gungor B."/>
            <person name="Hartog M."/>
            <person name="Hontelez J."/>
            <person name="Verver J."/>
            <person name="Yang W.-C."/>
            <person name="Schijlen E."/>
            <person name="Repin R."/>
            <person name="Schilthuizen M."/>
            <person name="Schranz E."/>
            <person name="Heidstra R."/>
            <person name="Miyata K."/>
            <person name="Fedorova E."/>
            <person name="Kohlen W."/>
            <person name="Bisseling T."/>
            <person name="Smit S."/>
            <person name="Geurts R."/>
        </authorList>
    </citation>
    <scope>NUCLEOTIDE SEQUENCE [LARGE SCALE GENOMIC DNA]</scope>
    <source>
        <strain evidence="5">cv. WU1-14</strain>
    </source>
</reference>
<dbReference type="InterPro" id="IPR000719">
    <property type="entry name" value="Prot_kinase_dom"/>
</dbReference>
<keyword evidence="2" id="KW-0812">Transmembrane</keyword>
<comment type="caution">
    <text evidence="4">The sequence shown here is derived from an EMBL/GenBank/DDBJ whole genome shotgun (WGS) entry which is preliminary data.</text>
</comment>
<dbReference type="Gene3D" id="3.30.200.20">
    <property type="entry name" value="Phosphorylase Kinase, domain 1"/>
    <property type="match status" value="1"/>
</dbReference>
<name>A0A2P5D9P0_PARAD</name>
<dbReference type="PROSITE" id="PS50011">
    <property type="entry name" value="PROTEIN_KINASE_DOM"/>
    <property type="match status" value="1"/>
</dbReference>
<gene>
    <name evidence="4" type="ORF">PanWU01x14_084670</name>
</gene>
<keyword evidence="4" id="KW-0418">Kinase</keyword>
<dbReference type="PANTHER" id="PTHR47987">
    <property type="entry name" value="OS08G0249100 PROTEIN"/>
    <property type="match status" value="1"/>
</dbReference>
<dbReference type="PROSITE" id="PS00107">
    <property type="entry name" value="PROTEIN_KINASE_ATP"/>
    <property type="match status" value="1"/>
</dbReference>
<keyword evidence="2" id="KW-1133">Transmembrane helix</keyword>
<feature type="domain" description="Protein kinase" evidence="3">
    <location>
        <begin position="1"/>
        <end position="135"/>
    </location>
</feature>
<dbReference type="Pfam" id="PF00069">
    <property type="entry name" value="Pkinase"/>
    <property type="match status" value="1"/>
</dbReference>
<keyword evidence="4" id="KW-0808">Transferase</keyword>
<accession>A0A2P5D9P0</accession>
<protein>
    <submittedName>
        <fullName evidence="4">Tyrosine-protein kinase</fullName>
    </submittedName>
</protein>
<sequence length="135" mass="15207">MVGRGGSSRVYRGCLSDGKELAVKILKPSEDVIKEFVQEIEIITALNHKNIISLFGFCFEDGNLLLRRVYCFLSTHGGCFLIKVSFMAVTCFLLFIGFLFVKANCTEKVAQNLWKRSHITITEKVAYNPHGEGRI</sequence>
<keyword evidence="2" id="KW-0472">Membrane</keyword>
<keyword evidence="1" id="KW-0067">ATP-binding</keyword>
<dbReference type="InterPro" id="IPR046958">
    <property type="entry name" value="RBK1/2/STUNTED"/>
</dbReference>